<feature type="region of interest" description="Disordered" evidence="10">
    <location>
        <begin position="264"/>
        <end position="286"/>
    </location>
</feature>
<evidence type="ECO:0000256" key="1">
    <source>
        <dbReference type="ARBA" id="ARBA00004222"/>
    </source>
</evidence>
<name>A0A8K0KD28_LADFU</name>
<proteinExistence type="inferred from homology"/>
<comment type="subcellular location">
    <subcellularLocation>
        <location evidence="3">Cytoplasm</location>
    </subcellularLocation>
    <subcellularLocation>
        <location evidence="2">Endoplasmic reticulum</location>
    </subcellularLocation>
    <subcellularLocation>
        <location evidence="1">Golgi apparatus</location>
        <location evidence="1">cis-Golgi network</location>
    </subcellularLocation>
</comment>
<evidence type="ECO:0000259" key="11">
    <source>
        <dbReference type="Pfam" id="PF13890"/>
    </source>
</evidence>
<protein>
    <recommendedName>
        <fullName evidence="5">Rab3 GTPase-activating protein catalytic subunit</fullName>
    </recommendedName>
</protein>
<evidence type="ECO:0000256" key="6">
    <source>
        <dbReference type="ARBA" id="ARBA00022468"/>
    </source>
</evidence>
<dbReference type="GO" id="GO:0005096">
    <property type="term" value="F:GTPase activator activity"/>
    <property type="evidence" value="ECO:0007669"/>
    <property type="project" value="UniProtKB-KW"/>
</dbReference>
<evidence type="ECO:0000313" key="13">
    <source>
        <dbReference type="EMBL" id="KAG8231944.1"/>
    </source>
</evidence>
<keyword evidence="7" id="KW-0963">Cytoplasm</keyword>
<dbReference type="GO" id="GO:0005794">
    <property type="term" value="C:Golgi apparatus"/>
    <property type="evidence" value="ECO:0007669"/>
    <property type="project" value="UniProtKB-SubCell"/>
</dbReference>
<evidence type="ECO:0000256" key="5">
    <source>
        <dbReference type="ARBA" id="ARBA00015817"/>
    </source>
</evidence>
<evidence type="ECO:0000256" key="9">
    <source>
        <dbReference type="ARBA" id="ARBA00023034"/>
    </source>
</evidence>
<evidence type="ECO:0000256" key="10">
    <source>
        <dbReference type="SAM" id="MobiDB-lite"/>
    </source>
</evidence>
<dbReference type="GO" id="GO:0005783">
    <property type="term" value="C:endoplasmic reticulum"/>
    <property type="evidence" value="ECO:0007669"/>
    <property type="project" value="UniProtKB-SubCell"/>
</dbReference>
<gene>
    <name evidence="13" type="ORF">J437_LFUL011413</name>
</gene>
<dbReference type="PANTHER" id="PTHR21422:SF9">
    <property type="entry name" value="RAB3 GTPASE-ACTIVATING PROTEIN CATALYTIC SUBUNIT"/>
    <property type="match status" value="1"/>
</dbReference>
<organism evidence="13 14">
    <name type="scientific">Ladona fulva</name>
    <name type="common">Scarce chaser dragonfly</name>
    <name type="synonym">Libellula fulva</name>
    <dbReference type="NCBI Taxonomy" id="123851"/>
    <lineage>
        <taxon>Eukaryota</taxon>
        <taxon>Metazoa</taxon>
        <taxon>Ecdysozoa</taxon>
        <taxon>Arthropoda</taxon>
        <taxon>Hexapoda</taxon>
        <taxon>Insecta</taxon>
        <taxon>Pterygota</taxon>
        <taxon>Palaeoptera</taxon>
        <taxon>Odonata</taxon>
        <taxon>Epiprocta</taxon>
        <taxon>Anisoptera</taxon>
        <taxon>Libelluloidea</taxon>
        <taxon>Libellulidae</taxon>
        <taxon>Ladona</taxon>
    </lineage>
</organism>
<dbReference type="InterPro" id="IPR045700">
    <property type="entry name" value="Rab3GAP1"/>
</dbReference>
<feature type="region of interest" description="Disordered" evidence="10">
    <location>
        <begin position="18"/>
        <end position="66"/>
    </location>
</feature>
<comment type="similarity">
    <text evidence="4">Belongs to the Rab3-GAP catalytic subunit family.</text>
</comment>
<dbReference type="AlphaFoldDB" id="A0A8K0KD28"/>
<dbReference type="Proteomes" id="UP000792457">
    <property type="component" value="Unassembled WGS sequence"/>
</dbReference>
<keyword evidence="8" id="KW-0256">Endoplasmic reticulum</keyword>
<accession>A0A8K0KD28</accession>
<feature type="compositionally biased region" description="Acidic residues" evidence="10">
    <location>
        <begin position="272"/>
        <end position="282"/>
    </location>
</feature>
<feature type="compositionally biased region" description="Low complexity" evidence="10">
    <location>
        <begin position="27"/>
        <end position="37"/>
    </location>
</feature>
<evidence type="ECO:0000256" key="4">
    <source>
        <dbReference type="ARBA" id="ARBA00008856"/>
    </source>
</evidence>
<feature type="compositionally biased region" description="Acidic residues" evidence="10">
    <location>
        <begin position="38"/>
        <end position="47"/>
    </location>
</feature>
<reference evidence="13" key="2">
    <citation type="submission" date="2017-10" db="EMBL/GenBank/DDBJ databases">
        <title>Ladona fulva Genome sequencing and assembly.</title>
        <authorList>
            <person name="Murali S."/>
            <person name="Richards S."/>
            <person name="Bandaranaike D."/>
            <person name="Bellair M."/>
            <person name="Blankenburg K."/>
            <person name="Chao H."/>
            <person name="Dinh H."/>
            <person name="Doddapaneni H."/>
            <person name="Dugan-Rocha S."/>
            <person name="Elkadiri S."/>
            <person name="Gnanaolivu R."/>
            <person name="Hernandez B."/>
            <person name="Skinner E."/>
            <person name="Javaid M."/>
            <person name="Lee S."/>
            <person name="Li M."/>
            <person name="Ming W."/>
            <person name="Munidasa M."/>
            <person name="Muniz J."/>
            <person name="Nguyen L."/>
            <person name="Hughes D."/>
            <person name="Osuji N."/>
            <person name="Pu L.-L."/>
            <person name="Puazo M."/>
            <person name="Qu C."/>
            <person name="Quiroz J."/>
            <person name="Raj R."/>
            <person name="Weissenberger G."/>
            <person name="Xin Y."/>
            <person name="Zou X."/>
            <person name="Han Y."/>
            <person name="Worley K."/>
            <person name="Muzny D."/>
            <person name="Gibbs R."/>
        </authorList>
    </citation>
    <scope>NUCLEOTIDE SEQUENCE</scope>
    <source>
        <strain evidence="13">Sampled in the wild</strain>
    </source>
</reference>
<dbReference type="Pfam" id="PF13890">
    <property type="entry name" value="Rab3-GTPase_cat"/>
    <property type="match status" value="1"/>
</dbReference>
<evidence type="ECO:0000313" key="14">
    <source>
        <dbReference type="Proteomes" id="UP000792457"/>
    </source>
</evidence>
<evidence type="ECO:0000256" key="2">
    <source>
        <dbReference type="ARBA" id="ARBA00004240"/>
    </source>
</evidence>
<dbReference type="EMBL" id="KZ308583">
    <property type="protein sequence ID" value="KAG8231944.1"/>
    <property type="molecule type" value="Genomic_DNA"/>
</dbReference>
<dbReference type="InterPro" id="IPR045698">
    <property type="entry name" value="Rab3GAP1_C"/>
</dbReference>
<keyword evidence="9" id="KW-0333">Golgi apparatus</keyword>
<feature type="domain" description="Rab3GAP catalytic subunit C-terminal" evidence="12">
    <location>
        <begin position="430"/>
        <end position="476"/>
    </location>
</feature>
<evidence type="ECO:0000259" key="12">
    <source>
        <dbReference type="Pfam" id="PF19533"/>
    </source>
</evidence>
<evidence type="ECO:0000256" key="7">
    <source>
        <dbReference type="ARBA" id="ARBA00022490"/>
    </source>
</evidence>
<dbReference type="Pfam" id="PF19533">
    <property type="entry name" value="Rab3-GAP_cat_C"/>
    <property type="match status" value="1"/>
</dbReference>
<feature type="domain" description="Rab3GAP catalytic subunit conserved" evidence="11">
    <location>
        <begin position="79"/>
        <end position="232"/>
    </location>
</feature>
<dbReference type="InterPro" id="IPR026147">
    <property type="entry name" value="Rab3GAP1_conserved"/>
</dbReference>
<sequence length="476" mass="54694">MLNQKFQMLNCCIERRRKEKESRELQSSNNSSFNYDSENSEDEDDNFFDCPDVPPAGDVDNENKSGISQVRGPKLSLWNRPEGRLKKMKDVYILSTGEQLYVPITQEVPPKTEDQIEEDAELMEMLGNDALGTELRASMMCASLLSDMESFKAANPSAELIDFIRWYSPRDWVEEESLNEFGQKKGHLSERMLLPGNKWQEVWKAAKPVPARRQKRLFNEGCVAEKVLHFLEVLSISKIFCYLMPLLFQAALWKIGQEMQNLESSEEKAENIDESDSEENLDDSTKNDKNVIDTMLMKNFSDNTSEPLLSEEISFPETLPQALKKIASRIRNMSLNPTAADQAFYSELIFELAKVESLVSMARGAQIQFRIDKQKLKVKDYLLFLKSLICEEEAVILGGHKSPVGERVWNFIQQERWMDGKLLDEHLNAEQKEYVFQVMATRPAPYSRPTPQRLTAIVKEGEFRLAGAFSQDTNFF</sequence>
<reference evidence="13" key="1">
    <citation type="submission" date="2013-04" db="EMBL/GenBank/DDBJ databases">
        <authorList>
            <person name="Qu J."/>
            <person name="Murali S.C."/>
            <person name="Bandaranaike D."/>
            <person name="Bellair M."/>
            <person name="Blankenburg K."/>
            <person name="Chao H."/>
            <person name="Dinh H."/>
            <person name="Doddapaneni H."/>
            <person name="Downs B."/>
            <person name="Dugan-Rocha S."/>
            <person name="Elkadiri S."/>
            <person name="Gnanaolivu R.D."/>
            <person name="Hernandez B."/>
            <person name="Javaid M."/>
            <person name="Jayaseelan J.C."/>
            <person name="Lee S."/>
            <person name="Li M."/>
            <person name="Ming W."/>
            <person name="Munidasa M."/>
            <person name="Muniz J."/>
            <person name="Nguyen L."/>
            <person name="Ongeri F."/>
            <person name="Osuji N."/>
            <person name="Pu L.-L."/>
            <person name="Puazo M."/>
            <person name="Qu C."/>
            <person name="Quiroz J."/>
            <person name="Raj R."/>
            <person name="Weissenberger G."/>
            <person name="Xin Y."/>
            <person name="Zou X."/>
            <person name="Han Y."/>
            <person name="Richards S."/>
            <person name="Worley K."/>
            <person name="Muzny D."/>
            <person name="Gibbs R."/>
        </authorList>
    </citation>
    <scope>NUCLEOTIDE SEQUENCE</scope>
    <source>
        <strain evidence="13">Sampled in the wild</strain>
    </source>
</reference>
<keyword evidence="14" id="KW-1185">Reference proteome</keyword>
<dbReference type="OrthoDB" id="17346at2759"/>
<evidence type="ECO:0000256" key="8">
    <source>
        <dbReference type="ARBA" id="ARBA00022824"/>
    </source>
</evidence>
<comment type="caution">
    <text evidence="13">The sequence shown here is derived from an EMBL/GenBank/DDBJ whole genome shotgun (WGS) entry which is preliminary data.</text>
</comment>
<evidence type="ECO:0000256" key="3">
    <source>
        <dbReference type="ARBA" id="ARBA00004496"/>
    </source>
</evidence>
<keyword evidence="6" id="KW-0343">GTPase activation</keyword>
<dbReference type="PANTHER" id="PTHR21422">
    <property type="entry name" value="RAB3 GTPASE-ACTIVATING PROTEIN CATALYTIC SUBUNIT"/>
    <property type="match status" value="1"/>
</dbReference>